<accession>B7GCW4</accession>
<dbReference type="AlphaFoldDB" id="B7GCW4"/>
<organism evidence="3 4">
    <name type="scientific">Phaeodactylum tricornutum (strain CCAP 1055/1)</name>
    <dbReference type="NCBI Taxonomy" id="556484"/>
    <lineage>
        <taxon>Eukaryota</taxon>
        <taxon>Sar</taxon>
        <taxon>Stramenopiles</taxon>
        <taxon>Ochrophyta</taxon>
        <taxon>Bacillariophyta</taxon>
        <taxon>Bacillariophyceae</taxon>
        <taxon>Bacillariophycidae</taxon>
        <taxon>Naviculales</taxon>
        <taxon>Phaeodactylaceae</taxon>
        <taxon>Phaeodactylum</taxon>
    </lineage>
</organism>
<dbReference type="EMBL" id="CM000628">
    <property type="protein sequence ID" value="EEC43687.1"/>
    <property type="molecule type" value="Genomic_DNA"/>
</dbReference>
<feature type="compositionally biased region" description="Polar residues" evidence="2">
    <location>
        <begin position="258"/>
        <end position="284"/>
    </location>
</feature>
<evidence type="ECO:0000313" key="3">
    <source>
        <dbReference type="EMBL" id="EEC43687.1"/>
    </source>
</evidence>
<gene>
    <name evidence="3" type="ORF">PHATRDRAFT_50090</name>
</gene>
<dbReference type="InParanoid" id="B7GCW4"/>
<evidence type="ECO:0000256" key="2">
    <source>
        <dbReference type="SAM" id="MobiDB-lite"/>
    </source>
</evidence>
<reference evidence="4" key="2">
    <citation type="submission" date="2008-08" db="EMBL/GenBank/DDBJ databases">
        <authorList>
            <consortium name="Diatom Consortium"/>
            <person name="Grigoriev I."/>
            <person name="Grimwood J."/>
            <person name="Kuo A."/>
            <person name="Otillar R.P."/>
            <person name="Salamov A."/>
            <person name="Detter J.C."/>
            <person name="Lindquist E."/>
            <person name="Shapiro H."/>
            <person name="Lucas S."/>
            <person name="Glavina del Rio T."/>
            <person name="Pitluck S."/>
            <person name="Rokhsar D."/>
            <person name="Bowler C."/>
        </authorList>
    </citation>
    <scope>GENOME REANNOTATION</scope>
    <source>
        <strain evidence="4">CCAP 1055/1</strain>
    </source>
</reference>
<keyword evidence="4" id="KW-1185">Reference proteome</keyword>
<feature type="coiled-coil region" evidence="1">
    <location>
        <begin position="125"/>
        <end position="152"/>
    </location>
</feature>
<dbReference type="HOGENOM" id="CLU_593797_0_0_1"/>
<evidence type="ECO:0000313" key="4">
    <source>
        <dbReference type="Proteomes" id="UP000000759"/>
    </source>
</evidence>
<dbReference type="GeneID" id="7198686"/>
<dbReference type="RefSeq" id="XP_002184951.1">
    <property type="nucleotide sequence ID" value="XM_002184915.1"/>
</dbReference>
<dbReference type="PaxDb" id="2850-Phatr50090"/>
<dbReference type="Proteomes" id="UP000000759">
    <property type="component" value="Chromosome 26"/>
</dbReference>
<protein>
    <submittedName>
        <fullName evidence="3">Uncharacterized protein</fullName>
    </submittedName>
</protein>
<evidence type="ECO:0000256" key="1">
    <source>
        <dbReference type="SAM" id="Coils"/>
    </source>
</evidence>
<feature type="compositionally biased region" description="Basic and acidic residues" evidence="2">
    <location>
        <begin position="303"/>
        <end position="320"/>
    </location>
</feature>
<name>B7GCW4_PHATC</name>
<feature type="region of interest" description="Disordered" evidence="2">
    <location>
        <begin position="244"/>
        <end position="321"/>
    </location>
</feature>
<keyword evidence="1" id="KW-0175">Coiled coil</keyword>
<sequence length="461" mass="51355">MGEKNVSLKGNSTAVTINTLAGFLVETNTFSQKEIRKSSPLAHMPELVQPALIGGGERDIKEAHVEALVDQISILQLKSRNQSVEKDNLEKQVSIMNEVVCRTEMDHKKQIQILEGLAQEHQSVVRTVMQEKVILQVQVDDLKEERESLKAGIVQQRMTLEVALEQLAYFEKFLNEKGPISLVENDSQQKSKDIVLNAKLVPARDGPFSEDLGTISMENRKEVVSIAGECEKFLSSEGAEAGSLLTSRGHQEADSIKNRQNTQPDNKSLATSTEFNSSRPTLNQEAPYHPMRPSFRVTPSNTEGREIEDGRPDVTEKTRPEQTAFLTLPISSDSFSKPANNSVDLTLSRSTSDTLGLSSSESDTFQPFLDTGSQNLQSQHEPLGANITDSKEKTLSYSKGSSGSSVSSRMSYSSSTFSCRLHIPYQPRTGRRLLTGTVFMRNIFYRWQPFYAILYQCQSCY</sequence>
<reference evidence="3 4" key="1">
    <citation type="journal article" date="2008" name="Nature">
        <title>The Phaeodactylum genome reveals the evolutionary history of diatom genomes.</title>
        <authorList>
            <person name="Bowler C."/>
            <person name="Allen A.E."/>
            <person name="Badger J.H."/>
            <person name="Grimwood J."/>
            <person name="Jabbari K."/>
            <person name="Kuo A."/>
            <person name="Maheswari U."/>
            <person name="Martens C."/>
            <person name="Maumus F."/>
            <person name="Otillar R.P."/>
            <person name="Rayko E."/>
            <person name="Salamov A."/>
            <person name="Vandepoele K."/>
            <person name="Beszteri B."/>
            <person name="Gruber A."/>
            <person name="Heijde M."/>
            <person name="Katinka M."/>
            <person name="Mock T."/>
            <person name="Valentin K."/>
            <person name="Verret F."/>
            <person name="Berges J.A."/>
            <person name="Brownlee C."/>
            <person name="Cadoret J.P."/>
            <person name="Chiovitti A."/>
            <person name="Choi C.J."/>
            <person name="Coesel S."/>
            <person name="De Martino A."/>
            <person name="Detter J.C."/>
            <person name="Durkin C."/>
            <person name="Falciatore A."/>
            <person name="Fournet J."/>
            <person name="Haruta M."/>
            <person name="Huysman M.J."/>
            <person name="Jenkins B.D."/>
            <person name="Jiroutova K."/>
            <person name="Jorgensen R.E."/>
            <person name="Joubert Y."/>
            <person name="Kaplan A."/>
            <person name="Kroger N."/>
            <person name="Kroth P.G."/>
            <person name="La Roche J."/>
            <person name="Lindquist E."/>
            <person name="Lommer M."/>
            <person name="Martin-Jezequel V."/>
            <person name="Lopez P.J."/>
            <person name="Lucas S."/>
            <person name="Mangogna M."/>
            <person name="McGinnis K."/>
            <person name="Medlin L.K."/>
            <person name="Montsant A."/>
            <person name="Oudot-Le Secq M.P."/>
            <person name="Napoli C."/>
            <person name="Obornik M."/>
            <person name="Parker M.S."/>
            <person name="Petit J.L."/>
            <person name="Porcel B.M."/>
            <person name="Poulsen N."/>
            <person name="Robison M."/>
            <person name="Rychlewski L."/>
            <person name="Rynearson T.A."/>
            <person name="Schmutz J."/>
            <person name="Shapiro H."/>
            <person name="Siaut M."/>
            <person name="Stanley M."/>
            <person name="Sussman M.R."/>
            <person name="Taylor A.R."/>
            <person name="Vardi A."/>
            <person name="von Dassow P."/>
            <person name="Vyverman W."/>
            <person name="Willis A."/>
            <person name="Wyrwicz L.S."/>
            <person name="Rokhsar D.S."/>
            <person name="Weissenbach J."/>
            <person name="Armbrust E.V."/>
            <person name="Green B.R."/>
            <person name="Van de Peer Y."/>
            <person name="Grigoriev I.V."/>
        </authorList>
    </citation>
    <scope>NUCLEOTIDE SEQUENCE [LARGE SCALE GENOMIC DNA]</scope>
    <source>
        <strain evidence="3 4">CCAP 1055/1</strain>
    </source>
</reference>
<dbReference type="KEGG" id="pti:PHATRDRAFT_50090"/>
<proteinExistence type="predicted"/>